<comment type="subunit">
    <text evidence="3">Binds to multiple calmodulin (CaM) in the presence of Ca(2+) and CaM-like proteins.</text>
</comment>
<evidence type="ECO:0000256" key="2">
    <source>
        <dbReference type="ARBA" id="ARBA00024341"/>
    </source>
</evidence>
<dbReference type="InterPro" id="IPR025064">
    <property type="entry name" value="DUF4005"/>
</dbReference>
<dbReference type="AlphaFoldDB" id="A0AAF0VAI5"/>
<dbReference type="GO" id="GO:0005516">
    <property type="term" value="F:calmodulin binding"/>
    <property type="evidence" value="ECO:0007669"/>
    <property type="project" value="UniProtKB-KW"/>
</dbReference>
<protein>
    <recommendedName>
        <fullName evidence="5">DUF4005 domain-containing protein</fullName>
    </recommendedName>
</protein>
<sequence>MGKAIKWLKGLFGIKKLQIDEKGKIGTTCFGHSGRDTTAVAVAAVSDRLCHNPTTIPPNITPAEAAWLSSFYGDESDKEQSKHAIAVAAATAAAADAAVAAAQAAVAVVKLTSQGRSSAVYGREKLAATKIQTVFRGFLARKALRALKGLVKLQALVRGYLEKFEELRSGSTKQMPSRRLSSSFEANNINEESAKIVEMDTGRPKSRSRRTNTWASNPCDDPFEEVLPSWASDWAQQPVGTAQSTPRFANSCGSNTPTAKSVCVESHYFRNNYYDTNNNYYPNYMAKTQSFKAKLRSHSAPKQRPELGPKVKKMSLNEMMESRVSLSGVKMQRSCSQAQEKISINFKNVVMSKLGNSSEFTTRVQEGERDY</sequence>
<keyword evidence="1" id="KW-0112">Calmodulin-binding</keyword>
<reference evidence="6" key="1">
    <citation type="submission" date="2023-08" db="EMBL/GenBank/DDBJ databases">
        <title>A de novo genome assembly of Solanum verrucosum Schlechtendal, a Mexican diploid species geographically isolated from the other diploid A-genome species in potato relatives.</title>
        <authorList>
            <person name="Hosaka K."/>
        </authorList>
    </citation>
    <scope>NUCLEOTIDE SEQUENCE</scope>
    <source>
        <tissue evidence="6">Young leaves</tissue>
    </source>
</reference>
<dbReference type="PROSITE" id="PS50096">
    <property type="entry name" value="IQ"/>
    <property type="match status" value="1"/>
</dbReference>
<keyword evidence="7" id="KW-1185">Reference proteome</keyword>
<feature type="domain" description="DUF4005" evidence="5">
    <location>
        <begin position="245"/>
        <end position="336"/>
    </location>
</feature>
<evidence type="ECO:0000259" key="5">
    <source>
        <dbReference type="Pfam" id="PF13178"/>
    </source>
</evidence>
<dbReference type="Pfam" id="PF13178">
    <property type="entry name" value="DUF4005"/>
    <property type="match status" value="1"/>
</dbReference>
<comment type="similarity">
    <text evidence="2">Belongs to the IQD family.</text>
</comment>
<dbReference type="Pfam" id="PF00612">
    <property type="entry name" value="IQ"/>
    <property type="match status" value="1"/>
</dbReference>
<dbReference type="PANTHER" id="PTHR32295:SF10">
    <property type="entry name" value="PROTEIN IQ-DOMAIN 25"/>
    <property type="match status" value="1"/>
</dbReference>
<evidence type="ECO:0000256" key="3">
    <source>
        <dbReference type="ARBA" id="ARBA00024378"/>
    </source>
</evidence>
<dbReference type="EMBL" id="CP133623">
    <property type="protein sequence ID" value="WMV60036.1"/>
    <property type="molecule type" value="Genomic_DNA"/>
</dbReference>
<dbReference type="Gene3D" id="1.20.5.190">
    <property type="match status" value="1"/>
</dbReference>
<feature type="region of interest" description="Disordered" evidence="4">
    <location>
        <begin position="198"/>
        <end position="217"/>
    </location>
</feature>
<gene>
    <name evidence="6" type="ORF">MTR67_053421</name>
</gene>
<name>A0AAF0VAI5_SOLVR</name>
<dbReference type="SMART" id="SM00015">
    <property type="entry name" value="IQ"/>
    <property type="match status" value="1"/>
</dbReference>
<proteinExistence type="inferred from homology"/>
<organism evidence="6 7">
    <name type="scientific">Solanum verrucosum</name>
    <dbReference type="NCBI Taxonomy" id="315347"/>
    <lineage>
        <taxon>Eukaryota</taxon>
        <taxon>Viridiplantae</taxon>
        <taxon>Streptophyta</taxon>
        <taxon>Embryophyta</taxon>
        <taxon>Tracheophyta</taxon>
        <taxon>Spermatophyta</taxon>
        <taxon>Magnoliopsida</taxon>
        <taxon>eudicotyledons</taxon>
        <taxon>Gunneridae</taxon>
        <taxon>Pentapetalae</taxon>
        <taxon>asterids</taxon>
        <taxon>lamiids</taxon>
        <taxon>Solanales</taxon>
        <taxon>Solanaceae</taxon>
        <taxon>Solanoideae</taxon>
        <taxon>Solaneae</taxon>
        <taxon>Solanum</taxon>
    </lineage>
</organism>
<evidence type="ECO:0000313" key="7">
    <source>
        <dbReference type="Proteomes" id="UP001234989"/>
    </source>
</evidence>
<evidence type="ECO:0000256" key="1">
    <source>
        <dbReference type="ARBA" id="ARBA00022860"/>
    </source>
</evidence>
<dbReference type="Proteomes" id="UP001234989">
    <property type="component" value="Chromosome 12"/>
</dbReference>
<dbReference type="InterPro" id="IPR000048">
    <property type="entry name" value="IQ_motif_EF-hand-BS"/>
</dbReference>
<evidence type="ECO:0000256" key="4">
    <source>
        <dbReference type="SAM" id="MobiDB-lite"/>
    </source>
</evidence>
<accession>A0AAF0VAI5</accession>
<evidence type="ECO:0000313" key="6">
    <source>
        <dbReference type="EMBL" id="WMV60036.1"/>
    </source>
</evidence>
<dbReference type="PANTHER" id="PTHR32295">
    <property type="entry name" value="IQ-DOMAIN 5-RELATED"/>
    <property type="match status" value="1"/>
</dbReference>